<reference evidence="2 3" key="1">
    <citation type="submission" date="2019-03" db="EMBL/GenBank/DDBJ databases">
        <title>First draft genome of Liparis tanakae, snailfish: a comprehensive survey of snailfish specific genes.</title>
        <authorList>
            <person name="Kim W."/>
            <person name="Song I."/>
            <person name="Jeong J.-H."/>
            <person name="Kim D."/>
            <person name="Kim S."/>
            <person name="Ryu S."/>
            <person name="Song J.Y."/>
            <person name="Lee S.K."/>
        </authorList>
    </citation>
    <scope>NUCLEOTIDE SEQUENCE [LARGE SCALE GENOMIC DNA]</scope>
    <source>
        <tissue evidence="2">Muscle</tissue>
    </source>
</reference>
<accession>A0A4Z2IVX1</accession>
<keyword evidence="3" id="KW-1185">Reference proteome</keyword>
<sequence>MPFTLGGTVSHRGDDAGACGDADLLPLLSIRSFTSIRSSSVSTTPSRPYSLSTRVCASCWQPATTNTGTKERPRSSWGNREDDGSSTALAASSSSQLTFP</sequence>
<name>A0A4Z2IVX1_9TELE</name>
<dbReference type="Proteomes" id="UP000314294">
    <property type="component" value="Unassembled WGS sequence"/>
</dbReference>
<organism evidence="2 3">
    <name type="scientific">Liparis tanakae</name>
    <name type="common">Tanaka's snailfish</name>
    <dbReference type="NCBI Taxonomy" id="230148"/>
    <lineage>
        <taxon>Eukaryota</taxon>
        <taxon>Metazoa</taxon>
        <taxon>Chordata</taxon>
        <taxon>Craniata</taxon>
        <taxon>Vertebrata</taxon>
        <taxon>Euteleostomi</taxon>
        <taxon>Actinopterygii</taxon>
        <taxon>Neopterygii</taxon>
        <taxon>Teleostei</taxon>
        <taxon>Neoteleostei</taxon>
        <taxon>Acanthomorphata</taxon>
        <taxon>Eupercaria</taxon>
        <taxon>Perciformes</taxon>
        <taxon>Cottioidei</taxon>
        <taxon>Cottales</taxon>
        <taxon>Liparidae</taxon>
        <taxon>Liparis</taxon>
    </lineage>
</organism>
<dbReference type="AlphaFoldDB" id="A0A4Z2IVX1"/>
<evidence type="ECO:0000313" key="3">
    <source>
        <dbReference type="Proteomes" id="UP000314294"/>
    </source>
</evidence>
<comment type="caution">
    <text evidence="2">The sequence shown here is derived from an EMBL/GenBank/DDBJ whole genome shotgun (WGS) entry which is preliminary data.</text>
</comment>
<evidence type="ECO:0000256" key="1">
    <source>
        <dbReference type="SAM" id="MobiDB-lite"/>
    </source>
</evidence>
<protein>
    <submittedName>
        <fullName evidence="2">Uncharacterized protein</fullName>
    </submittedName>
</protein>
<dbReference type="EMBL" id="SRLO01000047">
    <property type="protein sequence ID" value="TNN81412.1"/>
    <property type="molecule type" value="Genomic_DNA"/>
</dbReference>
<proteinExistence type="predicted"/>
<evidence type="ECO:0000313" key="2">
    <source>
        <dbReference type="EMBL" id="TNN81412.1"/>
    </source>
</evidence>
<feature type="compositionally biased region" description="Basic and acidic residues" evidence="1">
    <location>
        <begin position="69"/>
        <end position="83"/>
    </location>
</feature>
<gene>
    <name evidence="2" type="ORF">EYF80_008468</name>
</gene>
<feature type="compositionally biased region" description="Low complexity" evidence="1">
    <location>
        <begin position="85"/>
        <end position="100"/>
    </location>
</feature>
<feature type="region of interest" description="Disordered" evidence="1">
    <location>
        <begin position="62"/>
        <end position="100"/>
    </location>
</feature>